<evidence type="ECO:0000256" key="2">
    <source>
        <dbReference type="SAM" id="SignalP"/>
    </source>
</evidence>
<dbReference type="InterPro" id="IPR012669">
    <property type="entry name" value="Pectate_lyase"/>
</dbReference>
<keyword evidence="4" id="KW-1185">Reference proteome</keyword>
<keyword evidence="3" id="KW-0456">Lyase</keyword>
<protein>
    <submittedName>
        <fullName evidence="3">Pectate lyase</fullName>
    </submittedName>
</protein>
<dbReference type="EMBL" id="JBEWZI010000004">
    <property type="protein sequence ID" value="MET7013620.1"/>
    <property type="molecule type" value="Genomic_DNA"/>
</dbReference>
<dbReference type="RefSeq" id="WP_354600083.1">
    <property type="nucleotide sequence ID" value="NZ_JBEWZI010000004.1"/>
</dbReference>
<reference evidence="3 4" key="1">
    <citation type="submission" date="2024-07" db="EMBL/GenBank/DDBJ databases">
        <title>Uliginosibacterium flavum JJ3220;KACC:17644.</title>
        <authorList>
            <person name="Kim M.K."/>
        </authorList>
    </citation>
    <scope>NUCLEOTIDE SEQUENCE [LARGE SCALE GENOMIC DNA]</scope>
    <source>
        <strain evidence="3 4">KACC:17644</strain>
    </source>
</reference>
<organism evidence="3 4">
    <name type="scientific">Uliginosibacterium flavum</name>
    <dbReference type="NCBI Taxonomy" id="1396831"/>
    <lineage>
        <taxon>Bacteria</taxon>
        <taxon>Pseudomonadati</taxon>
        <taxon>Pseudomonadota</taxon>
        <taxon>Betaproteobacteria</taxon>
        <taxon>Rhodocyclales</taxon>
        <taxon>Zoogloeaceae</taxon>
        <taxon>Uliginosibacterium</taxon>
    </lineage>
</organism>
<dbReference type="GO" id="GO:0016829">
    <property type="term" value="F:lyase activity"/>
    <property type="evidence" value="ECO:0007669"/>
    <property type="project" value="UniProtKB-KW"/>
</dbReference>
<comment type="caution">
    <text evidence="3">The sequence shown here is derived from an EMBL/GenBank/DDBJ whole genome shotgun (WGS) entry which is preliminary data.</text>
</comment>
<proteinExistence type="predicted"/>
<dbReference type="SUPFAM" id="SSF81853">
    <property type="entry name" value="Family 10 polysaccharide lyase"/>
    <property type="match status" value="1"/>
</dbReference>
<accession>A0ABV2TJB6</accession>
<evidence type="ECO:0000313" key="4">
    <source>
        <dbReference type="Proteomes" id="UP001549691"/>
    </source>
</evidence>
<feature type="signal peptide" evidence="2">
    <location>
        <begin position="1"/>
        <end position="24"/>
    </location>
</feature>
<evidence type="ECO:0000313" key="3">
    <source>
        <dbReference type="EMBL" id="MET7013620.1"/>
    </source>
</evidence>
<name>A0ABV2TJB6_9RHOO</name>
<gene>
    <name evidence="3" type="ORF">ABXR19_05425</name>
</gene>
<evidence type="ECO:0000256" key="1">
    <source>
        <dbReference type="SAM" id="MobiDB-lite"/>
    </source>
</evidence>
<feature type="region of interest" description="Disordered" evidence="1">
    <location>
        <begin position="539"/>
        <end position="566"/>
    </location>
</feature>
<dbReference type="Proteomes" id="UP001549691">
    <property type="component" value="Unassembled WGS sequence"/>
</dbReference>
<feature type="chain" id="PRO_5045414641" evidence="2">
    <location>
        <begin position="25"/>
        <end position="591"/>
    </location>
</feature>
<keyword evidence="2" id="KW-0732">Signal</keyword>
<sequence>MQRRSFVKSLLSTPFALTATSSLAVEATPSQPADLRSSALDAMRRAVRHMDEKVSYRGGYVWACLPDLSVSWGEMEAKRSMCWIQPPGTPTAGHAFIDAWHATGEEVFYKAAERTALALIEAQLPCGGWNYIHDFAGEESLKHWYDTIGRNGWRLEEFHHYYGNATFDDAGSATASQMLLRMYLAKRDERFRAPLYRAIDLVLKAQYAGGVADGGWPQRWPHYAGAASKMDAPPGLPPGTTQGMEDGDYTPHVTWNDDVAGENIKFLLLCVMGLGETRLLPAVKRAMDCMARMQQAAPQAGWALQHLATPANGRPAGAPAGARSYEPRALATHTTATNIQQLLHYFRLTGDRQYLARIPEAISWLKSCPLSDAMLAENPQLRGRTHPTFVELGTNRPRFVHRYGSNVRNGAYYVDYDHRDTLSHYSAGRMLRLDALQAEYEVLASLPAGVIAEMRARSPFALKAAVALPRYFSLQKLSLPELLAGAKSATASISTAEATQLIRDLGDKNYWATPLPAITNPYRGDGPRDAFTGREYMSRNVGDTHDTSPYDPQSPPEIAPYTKRPRPLGINTQQFVKNLGQLIAFYAPEKT</sequence>
<dbReference type="Gene3D" id="1.50.10.20">
    <property type="match status" value="1"/>
</dbReference>
<dbReference type="Pfam" id="PF09492">
    <property type="entry name" value="Pec_lyase"/>
    <property type="match status" value="1"/>
</dbReference>